<sequence>MDRTGDRAVIHQLTINRQHYASLVRQLREKIKEKRRGMLRRGVLFHQDDAPVHKSVVSMATIHKCGFELMQHPPYSPDLARSDFYLFPNMKRHLAGTHYATNNDVIAAVNNFLQEQDKTFYENGMKALQRHWKKCVDLQGDYVEK</sequence>
<dbReference type="PANTHER" id="PTHR46060:SF1">
    <property type="entry name" value="MARINER MOS1 TRANSPOSASE-LIKE PROTEIN"/>
    <property type="match status" value="1"/>
</dbReference>
<dbReference type="InParanoid" id="A0A3Q1F9Z3"/>
<organism evidence="2 3">
    <name type="scientific">Acanthochromis polyacanthus</name>
    <name type="common">spiny chromis</name>
    <dbReference type="NCBI Taxonomy" id="80966"/>
    <lineage>
        <taxon>Eukaryota</taxon>
        <taxon>Metazoa</taxon>
        <taxon>Chordata</taxon>
        <taxon>Craniata</taxon>
        <taxon>Vertebrata</taxon>
        <taxon>Euteleostomi</taxon>
        <taxon>Actinopterygii</taxon>
        <taxon>Neopterygii</taxon>
        <taxon>Teleostei</taxon>
        <taxon>Neoteleostei</taxon>
        <taxon>Acanthomorphata</taxon>
        <taxon>Ovalentaria</taxon>
        <taxon>Pomacentridae</taxon>
        <taxon>Acanthochromis</taxon>
    </lineage>
</organism>
<evidence type="ECO:0000313" key="3">
    <source>
        <dbReference type="Proteomes" id="UP000257200"/>
    </source>
</evidence>
<dbReference type="InterPro" id="IPR036397">
    <property type="entry name" value="RNaseH_sf"/>
</dbReference>
<dbReference type="Ensembl" id="ENSAPOT00000023085.1">
    <property type="protein sequence ID" value="ENSAPOP00000014626.1"/>
    <property type="gene ID" value="ENSAPOG00000017515.1"/>
</dbReference>
<dbReference type="Proteomes" id="UP000257200">
    <property type="component" value="Unplaced"/>
</dbReference>
<feature type="domain" description="Tc1-like transposase DDE" evidence="1">
    <location>
        <begin position="3"/>
        <end position="96"/>
    </location>
</feature>
<dbReference type="STRING" id="80966.ENSAPOP00000014626"/>
<reference evidence="2" key="2">
    <citation type="submission" date="2025-09" db="UniProtKB">
        <authorList>
            <consortium name="Ensembl"/>
        </authorList>
    </citation>
    <scope>IDENTIFICATION</scope>
</reference>
<keyword evidence="3" id="KW-1185">Reference proteome</keyword>
<dbReference type="Pfam" id="PF13358">
    <property type="entry name" value="DDE_3"/>
    <property type="match status" value="1"/>
</dbReference>
<reference evidence="2" key="1">
    <citation type="submission" date="2025-08" db="UniProtKB">
        <authorList>
            <consortium name="Ensembl"/>
        </authorList>
    </citation>
    <scope>IDENTIFICATION</scope>
</reference>
<dbReference type="GO" id="GO:0003676">
    <property type="term" value="F:nucleic acid binding"/>
    <property type="evidence" value="ECO:0007669"/>
    <property type="project" value="InterPro"/>
</dbReference>
<dbReference type="GeneTree" id="ENSGT00940000177279"/>
<dbReference type="InterPro" id="IPR038717">
    <property type="entry name" value="Tc1-like_DDE_dom"/>
</dbReference>
<protein>
    <recommendedName>
        <fullName evidence="1">Tc1-like transposase DDE domain-containing protein</fullName>
    </recommendedName>
</protein>
<dbReference type="Gene3D" id="3.30.420.10">
    <property type="entry name" value="Ribonuclease H-like superfamily/Ribonuclease H"/>
    <property type="match status" value="1"/>
</dbReference>
<accession>A0A3Q1F9Z3</accession>
<name>A0A3Q1F9Z3_9TELE</name>
<dbReference type="PANTHER" id="PTHR46060">
    <property type="entry name" value="MARINER MOS1 TRANSPOSASE-LIKE PROTEIN"/>
    <property type="match status" value="1"/>
</dbReference>
<proteinExistence type="predicted"/>
<evidence type="ECO:0000259" key="1">
    <source>
        <dbReference type="Pfam" id="PF13358"/>
    </source>
</evidence>
<evidence type="ECO:0000313" key="2">
    <source>
        <dbReference type="Ensembl" id="ENSAPOP00000014626.1"/>
    </source>
</evidence>
<dbReference type="InterPro" id="IPR052709">
    <property type="entry name" value="Transposase-MT_Hybrid"/>
</dbReference>
<dbReference type="AlphaFoldDB" id="A0A3Q1F9Z3"/>